<protein>
    <submittedName>
        <fullName evidence="2">Extracellular solute-binding protein</fullName>
    </submittedName>
</protein>
<proteinExistence type="predicted"/>
<comment type="caution">
    <text evidence="2">The sequence shown here is derived from an EMBL/GenBank/DDBJ whole genome shotgun (WGS) entry which is preliminary data.</text>
</comment>
<evidence type="ECO:0000313" key="3">
    <source>
        <dbReference type="Proteomes" id="UP000824005"/>
    </source>
</evidence>
<evidence type="ECO:0000256" key="1">
    <source>
        <dbReference type="ARBA" id="ARBA00022729"/>
    </source>
</evidence>
<dbReference type="InterPro" id="IPR006059">
    <property type="entry name" value="SBP"/>
</dbReference>
<gene>
    <name evidence="2" type="ORF">H9830_05045</name>
</gene>
<dbReference type="SUPFAM" id="SSF53850">
    <property type="entry name" value="Periplasmic binding protein-like II"/>
    <property type="match status" value="1"/>
</dbReference>
<accession>A0A9D2C814</accession>
<dbReference type="PANTHER" id="PTHR30222:SF2">
    <property type="entry name" value="ABC TRANSPORTER SUBSTRATE-BINDING PROTEIN"/>
    <property type="match status" value="1"/>
</dbReference>
<dbReference type="Gene3D" id="3.40.190.10">
    <property type="entry name" value="Periplasmic binding protein-like II"/>
    <property type="match status" value="2"/>
</dbReference>
<dbReference type="AlphaFoldDB" id="A0A9D2C814"/>
<evidence type="ECO:0000313" key="2">
    <source>
        <dbReference type="EMBL" id="HIY65626.1"/>
    </source>
</evidence>
<reference evidence="2" key="1">
    <citation type="journal article" date="2021" name="PeerJ">
        <title>Extensive microbial diversity within the chicken gut microbiome revealed by metagenomics and culture.</title>
        <authorList>
            <person name="Gilroy R."/>
            <person name="Ravi A."/>
            <person name="Getino M."/>
            <person name="Pursley I."/>
            <person name="Horton D.L."/>
            <person name="Alikhan N.F."/>
            <person name="Baker D."/>
            <person name="Gharbi K."/>
            <person name="Hall N."/>
            <person name="Watson M."/>
            <person name="Adriaenssens E.M."/>
            <person name="Foster-Nyarko E."/>
            <person name="Jarju S."/>
            <person name="Secka A."/>
            <person name="Antonio M."/>
            <person name="Oren A."/>
            <person name="Chaudhuri R.R."/>
            <person name="La Ragione R."/>
            <person name="Hildebrand F."/>
            <person name="Pallen M.J."/>
        </authorList>
    </citation>
    <scope>NUCLEOTIDE SEQUENCE</scope>
    <source>
        <strain evidence="2">ChiGjej1B1-98</strain>
    </source>
</reference>
<dbReference type="Proteomes" id="UP000824005">
    <property type="component" value="Unassembled WGS sequence"/>
</dbReference>
<reference evidence="2" key="2">
    <citation type="submission" date="2021-04" db="EMBL/GenBank/DDBJ databases">
        <authorList>
            <person name="Gilroy R."/>
        </authorList>
    </citation>
    <scope>NUCLEOTIDE SEQUENCE</scope>
    <source>
        <strain evidence="2">ChiGjej1B1-98</strain>
    </source>
</reference>
<feature type="non-terminal residue" evidence="2">
    <location>
        <position position="1"/>
    </location>
</feature>
<dbReference type="EMBL" id="DXDC01000148">
    <property type="protein sequence ID" value="HIY65626.1"/>
    <property type="molecule type" value="Genomic_DNA"/>
</dbReference>
<name>A0A9D2C814_9MICO</name>
<organism evidence="2 3">
    <name type="scientific">Candidatus Agrococcus pullicola</name>
    <dbReference type="NCBI Taxonomy" id="2838429"/>
    <lineage>
        <taxon>Bacteria</taxon>
        <taxon>Bacillati</taxon>
        <taxon>Actinomycetota</taxon>
        <taxon>Actinomycetes</taxon>
        <taxon>Micrococcales</taxon>
        <taxon>Microbacteriaceae</taxon>
        <taxon>Agrococcus</taxon>
    </lineage>
</organism>
<dbReference type="PANTHER" id="PTHR30222">
    <property type="entry name" value="SPERMIDINE/PUTRESCINE-BINDING PERIPLASMIC PROTEIN"/>
    <property type="match status" value="1"/>
</dbReference>
<keyword evidence="1" id="KW-0732">Signal</keyword>
<sequence>RRKTSVLIAGLSAVAIGVAGCTGGIGSGDGGGDSDGFTVVQWGGVSQEISYAEMFEPFAEEQGITISQDSPTDYAQLEAMVDAGQVSWDVVQGEPHFTARACADGKLEQLSEEVIEAAEENGVDMDQVTECSIPILYYTYNIAYNTDTFPDGHPTTWEEFFDTEEFPGKRGMWRSAAGAALETALLADGVAPEDLYPLDLDRAFEVLDSIREDIVWYDTGDEQIQLTASGETPLMQAWNGRMHAAAGEGMPVANEFSENLITYEHLMIPAGSENKELVEEWMIWYLNNMEAQASYAEASNYGVPSPNALELLDEETRDSLAGSDVVNDQAAAVMDYDYWAENFAEVTERFNVWLAD</sequence>
<dbReference type="Pfam" id="PF13416">
    <property type="entry name" value="SBP_bac_8"/>
    <property type="match status" value="1"/>
</dbReference>